<organism evidence="3 4">
    <name type="scientific">Monosporascus ibericus</name>
    <dbReference type="NCBI Taxonomy" id="155417"/>
    <lineage>
        <taxon>Eukaryota</taxon>
        <taxon>Fungi</taxon>
        <taxon>Dikarya</taxon>
        <taxon>Ascomycota</taxon>
        <taxon>Pezizomycotina</taxon>
        <taxon>Sordariomycetes</taxon>
        <taxon>Xylariomycetidae</taxon>
        <taxon>Xylariales</taxon>
        <taxon>Xylariales incertae sedis</taxon>
        <taxon>Monosporascus</taxon>
    </lineage>
</organism>
<sequence length="646" mass="72689">MCGEETLSVHRTGFAQLSRPDSPQRASYKVKRRGTVNSEERAAAPNRRRAFKPLFTHFRAKYTVLTRNEEDGSNNGSPSIEPSVFWPRDYLTEDIPEARVWTYGYNADVVRGMFQADNQNSVSQHGQDLATHFKRDIENEGFQEPTIFVAHSLGGIIVKDIEHRSVTNEVGCLSCLAFQDSNKRIVKTLEVNSEVLDNIQDEFLQIVHDAGIKIHSFQEARGISGVKGLHGKVVSDFSSKVGLPEQLETVERTDANHMQMARCSDKTDQQYRVISRVLTQFIRTGLPHGDEARAQALTPAASMETDRAAASSNTKALLSNRASRPYYIPLSRNRHFTGRDAVLDRLQERLFIRKECQKLAVVGLGGVGKTQVALKFAYWTKDNQPEYSVFWVPALSDGSFDQAYSEIARRLDIRIAKDDDPKESLRRHLSSEAAGKWLLIVDNADDTELLFGSSENPGGLHEYLPESENGFTLFTTRSRKVAVSAAGCDVFDLQEMDEQEATGLLEKTLIQKQLLRDKATTRRLLQDLTYLPSAITQAVAYLNCNQTPIHNYLELLRGTEEDMVRLMSREFRDSTRYSGSQNAVASTWLVSFDQVRKFDGAAAELLSFMSCIEPKAIPRSLLPNSWYNEEMENAIGTLCGYAFLTR</sequence>
<dbReference type="PANTHER" id="PTHR46082">
    <property type="entry name" value="ATP/GTP-BINDING PROTEIN-RELATED"/>
    <property type="match status" value="1"/>
</dbReference>
<feature type="domain" description="NB-ARC" evidence="2">
    <location>
        <begin position="341"/>
        <end position="513"/>
    </location>
</feature>
<dbReference type="SUPFAM" id="SSF52540">
    <property type="entry name" value="P-loop containing nucleoside triphosphate hydrolases"/>
    <property type="match status" value="1"/>
</dbReference>
<accession>A0A4Q4SS86</accession>
<comment type="caution">
    <text evidence="3">The sequence shown here is derived from an EMBL/GenBank/DDBJ whole genome shotgun (WGS) entry which is preliminary data.</text>
</comment>
<dbReference type="PANTHER" id="PTHR46082:SF6">
    <property type="entry name" value="AAA+ ATPASE DOMAIN-CONTAINING PROTEIN-RELATED"/>
    <property type="match status" value="1"/>
</dbReference>
<proteinExistence type="predicted"/>
<dbReference type="InterPro" id="IPR053137">
    <property type="entry name" value="NLR-like"/>
</dbReference>
<dbReference type="AlphaFoldDB" id="A0A4Q4SS86"/>
<name>A0A4Q4SS86_9PEZI</name>
<dbReference type="Proteomes" id="UP000293360">
    <property type="component" value="Unassembled WGS sequence"/>
</dbReference>
<dbReference type="Gene3D" id="3.40.50.300">
    <property type="entry name" value="P-loop containing nucleotide triphosphate hydrolases"/>
    <property type="match status" value="1"/>
</dbReference>
<evidence type="ECO:0000313" key="4">
    <source>
        <dbReference type="Proteomes" id="UP000293360"/>
    </source>
</evidence>
<dbReference type="InterPro" id="IPR002182">
    <property type="entry name" value="NB-ARC"/>
</dbReference>
<evidence type="ECO:0000256" key="1">
    <source>
        <dbReference type="SAM" id="MobiDB-lite"/>
    </source>
</evidence>
<evidence type="ECO:0000259" key="2">
    <source>
        <dbReference type="Pfam" id="PF00931"/>
    </source>
</evidence>
<dbReference type="GO" id="GO:0043531">
    <property type="term" value="F:ADP binding"/>
    <property type="evidence" value="ECO:0007669"/>
    <property type="project" value="InterPro"/>
</dbReference>
<protein>
    <recommendedName>
        <fullName evidence="2">NB-ARC domain-containing protein</fullName>
    </recommendedName>
</protein>
<dbReference type="OrthoDB" id="5086500at2759"/>
<gene>
    <name evidence="3" type="ORF">DL764_010710</name>
</gene>
<feature type="region of interest" description="Disordered" evidence="1">
    <location>
        <begin position="13"/>
        <end position="43"/>
    </location>
</feature>
<keyword evidence="4" id="KW-1185">Reference proteome</keyword>
<evidence type="ECO:0000313" key="3">
    <source>
        <dbReference type="EMBL" id="RYO74827.1"/>
    </source>
</evidence>
<dbReference type="EMBL" id="QJNU01001577">
    <property type="protein sequence ID" value="RYO74827.1"/>
    <property type="molecule type" value="Genomic_DNA"/>
</dbReference>
<dbReference type="InterPro" id="IPR027417">
    <property type="entry name" value="P-loop_NTPase"/>
</dbReference>
<dbReference type="Pfam" id="PF00931">
    <property type="entry name" value="NB-ARC"/>
    <property type="match status" value="1"/>
</dbReference>
<reference evidence="3 4" key="1">
    <citation type="submission" date="2018-06" db="EMBL/GenBank/DDBJ databases">
        <title>Complete Genomes of Monosporascus.</title>
        <authorList>
            <person name="Robinson A.J."/>
            <person name="Natvig D.O."/>
        </authorList>
    </citation>
    <scope>NUCLEOTIDE SEQUENCE [LARGE SCALE GENOMIC DNA]</scope>
    <source>
        <strain evidence="3 4">CBS 110550</strain>
    </source>
</reference>